<name>A0ABX1EFV3_9PROT</name>
<accession>A0ABX1EFV3</accession>
<dbReference type="RefSeq" id="WP_168035109.1">
    <property type="nucleotide sequence ID" value="NZ_JAAVNE010000082.1"/>
</dbReference>
<evidence type="ECO:0000256" key="1">
    <source>
        <dbReference type="SAM" id="SignalP"/>
    </source>
</evidence>
<feature type="chain" id="PRO_5046678683" description="PepSY domain-containing protein" evidence="1">
    <location>
        <begin position="25"/>
        <end position="159"/>
    </location>
</feature>
<evidence type="ECO:0000313" key="3">
    <source>
        <dbReference type="Proteomes" id="UP000787635"/>
    </source>
</evidence>
<comment type="caution">
    <text evidence="2">The sequence shown here is derived from an EMBL/GenBank/DDBJ whole genome shotgun (WGS) entry which is preliminary data.</text>
</comment>
<feature type="signal peptide" evidence="1">
    <location>
        <begin position="1"/>
        <end position="24"/>
    </location>
</feature>
<gene>
    <name evidence="2" type="ORF">HEQ75_26360</name>
</gene>
<keyword evidence="1" id="KW-0732">Signal</keyword>
<keyword evidence="3" id="KW-1185">Reference proteome</keyword>
<reference evidence="2 3" key="1">
    <citation type="submission" date="2020-03" db="EMBL/GenBank/DDBJ databases">
        <title>Roseomonas selenitidurans sp. nov. isolated from urban soil.</title>
        <authorList>
            <person name="Liu H."/>
        </authorList>
    </citation>
    <scope>NUCLEOTIDE SEQUENCE [LARGE SCALE GENOMIC DNA]</scope>
    <source>
        <strain evidence="2 3">BU-1</strain>
    </source>
</reference>
<proteinExistence type="predicted"/>
<evidence type="ECO:0008006" key="4">
    <source>
        <dbReference type="Google" id="ProtNLM"/>
    </source>
</evidence>
<protein>
    <recommendedName>
        <fullName evidence="4">PepSY domain-containing protein</fullName>
    </recommendedName>
</protein>
<evidence type="ECO:0000313" key="2">
    <source>
        <dbReference type="EMBL" id="NKC34402.1"/>
    </source>
</evidence>
<dbReference type="Proteomes" id="UP000787635">
    <property type="component" value="Unassembled WGS sequence"/>
</dbReference>
<organism evidence="2 3">
    <name type="scientific">Falsiroseomonas selenitidurans</name>
    <dbReference type="NCBI Taxonomy" id="2716335"/>
    <lineage>
        <taxon>Bacteria</taxon>
        <taxon>Pseudomonadati</taxon>
        <taxon>Pseudomonadota</taxon>
        <taxon>Alphaproteobacteria</taxon>
        <taxon>Acetobacterales</taxon>
        <taxon>Roseomonadaceae</taxon>
        <taxon>Falsiroseomonas</taxon>
    </lineage>
</organism>
<sequence length="159" mass="17164">MKHLLSTTAMAAALILGGHGLAQAQSGTTAPMGSTMSSGSTTMTRMSEDSIRTALEARGYSDIEGLERDGDTFKVSEAQRYGKDVEDLEIDARTGQVRNEDRLTEDQARSMLSDRGYSDVSDVSRDGDTITAKAKRNDREVNLRIDANTGVVTQQQASN</sequence>
<dbReference type="EMBL" id="JAAVNE010000082">
    <property type="protein sequence ID" value="NKC34402.1"/>
    <property type="molecule type" value="Genomic_DNA"/>
</dbReference>